<dbReference type="InterPro" id="IPR011006">
    <property type="entry name" value="CheY-like_superfamily"/>
</dbReference>
<protein>
    <submittedName>
        <fullName evidence="5">Chemotaxis protein CheY</fullName>
    </submittedName>
</protein>
<sequence length="123" mass="13961">MAEKRKILHVEDNFENRILVRRILQASGYEVVEAENAIEALDVLTHFVPQLILMDINMPEVDGYTLTQQIKAKQSFTDTPIIAITANVMKGDREKSLQAGCNGYIEKPINVDTFVDQIEAYLH</sequence>
<feature type="domain" description="Response regulatory" evidence="4">
    <location>
        <begin position="6"/>
        <end position="122"/>
    </location>
</feature>
<dbReference type="SMART" id="SM00448">
    <property type="entry name" value="REC"/>
    <property type="match status" value="1"/>
</dbReference>
<evidence type="ECO:0000313" key="6">
    <source>
        <dbReference type="Proteomes" id="UP000050417"/>
    </source>
</evidence>
<dbReference type="SUPFAM" id="SSF52172">
    <property type="entry name" value="CheY-like"/>
    <property type="match status" value="1"/>
</dbReference>
<keyword evidence="2" id="KW-0902">Two-component regulatory system</keyword>
<dbReference type="AlphaFoldDB" id="A0A0P6WZN0"/>
<dbReference type="Pfam" id="PF00072">
    <property type="entry name" value="Response_reg"/>
    <property type="match status" value="1"/>
</dbReference>
<feature type="modified residue" description="4-aspartylphosphate" evidence="3">
    <location>
        <position position="55"/>
    </location>
</feature>
<dbReference type="RefSeq" id="WP_075064007.1">
    <property type="nucleotide sequence ID" value="NZ_LGCL01000039.1"/>
</dbReference>
<evidence type="ECO:0000256" key="3">
    <source>
        <dbReference type="PROSITE-ProRule" id="PRU00169"/>
    </source>
</evidence>
<comment type="caution">
    <text evidence="5">The sequence shown here is derived from an EMBL/GenBank/DDBJ whole genome shotgun (WGS) entry which is preliminary data.</text>
</comment>
<dbReference type="EMBL" id="LGCL01000039">
    <property type="protein sequence ID" value="KPL72287.1"/>
    <property type="molecule type" value="Genomic_DNA"/>
</dbReference>
<dbReference type="Proteomes" id="UP000050417">
    <property type="component" value="Unassembled WGS sequence"/>
</dbReference>
<keyword evidence="6" id="KW-1185">Reference proteome</keyword>
<dbReference type="Gene3D" id="3.40.50.2300">
    <property type="match status" value="1"/>
</dbReference>
<dbReference type="PANTHER" id="PTHR45339:SF1">
    <property type="entry name" value="HYBRID SIGNAL TRANSDUCTION HISTIDINE KINASE J"/>
    <property type="match status" value="1"/>
</dbReference>
<dbReference type="PROSITE" id="PS50110">
    <property type="entry name" value="RESPONSE_REGULATORY"/>
    <property type="match status" value="1"/>
</dbReference>
<keyword evidence="1 3" id="KW-0597">Phosphoprotein</keyword>
<evidence type="ECO:0000256" key="1">
    <source>
        <dbReference type="ARBA" id="ARBA00022553"/>
    </source>
</evidence>
<dbReference type="PATRIC" id="fig|1134406.4.peg.876"/>
<evidence type="ECO:0000313" key="5">
    <source>
        <dbReference type="EMBL" id="KPL72287.1"/>
    </source>
</evidence>
<dbReference type="OrthoDB" id="9802491at2"/>
<dbReference type="InterPro" id="IPR001789">
    <property type="entry name" value="Sig_transdc_resp-reg_receiver"/>
</dbReference>
<dbReference type="STRING" id="1134406.ADN00_15855"/>
<evidence type="ECO:0000256" key="2">
    <source>
        <dbReference type="ARBA" id="ARBA00023012"/>
    </source>
</evidence>
<organism evidence="5 6">
    <name type="scientific">Ornatilinea apprima</name>
    <dbReference type="NCBI Taxonomy" id="1134406"/>
    <lineage>
        <taxon>Bacteria</taxon>
        <taxon>Bacillati</taxon>
        <taxon>Chloroflexota</taxon>
        <taxon>Anaerolineae</taxon>
        <taxon>Anaerolineales</taxon>
        <taxon>Anaerolineaceae</taxon>
        <taxon>Ornatilinea</taxon>
    </lineage>
</organism>
<gene>
    <name evidence="5" type="ORF">ADN00_15855</name>
</gene>
<dbReference type="PANTHER" id="PTHR45339">
    <property type="entry name" value="HYBRID SIGNAL TRANSDUCTION HISTIDINE KINASE J"/>
    <property type="match status" value="1"/>
</dbReference>
<name>A0A0P6WZN0_9CHLR</name>
<evidence type="ECO:0000259" key="4">
    <source>
        <dbReference type="PROSITE" id="PS50110"/>
    </source>
</evidence>
<accession>A0A0P6WZN0</accession>
<reference evidence="5 6" key="1">
    <citation type="submission" date="2015-07" db="EMBL/GenBank/DDBJ databases">
        <title>Genome sequence of Ornatilinea apprima DSM 23815.</title>
        <authorList>
            <person name="Hemp J."/>
            <person name="Ward L.M."/>
            <person name="Pace L.A."/>
            <person name="Fischer W.W."/>
        </authorList>
    </citation>
    <scope>NUCLEOTIDE SEQUENCE [LARGE SCALE GENOMIC DNA]</scope>
    <source>
        <strain evidence="5 6">P3M-1</strain>
    </source>
</reference>
<proteinExistence type="predicted"/>
<dbReference type="GO" id="GO:0000160">
    <property type="term" value="P:phosphorelay signal transduction system"/>
    <property type="evidence" value="ECO:0007669"/>
    <property type="project" value="UniProtKB-KW"/>
</dbReference>